<dbReference type="Proteomes" id="UP001500731">
    <property type="component" value="Unassembled WGS sequence"/>
</dbReference>
<evidence type="ECO:0000313" key="3">
    <source>
        <dbReference type="Proteomes" id="UP001500731"/>
    </source>
</evidence>
<dbReference type="InterPro" id="IPR025164">
    <property type="entry name" value="Toastrack_DUF4097"/>
</dbReference>
<comment type="caution">
    <text evidence="2">The sequence shown here is derived from an EMBL/GenBank/DDBJ whole genome shotgun (WGS) entry which is preliminary data.</text>
</comment>
<dbReference type="EMBL" id="BAABGP010000022">
    <property type="protein sequence ID" value="GAA4490063.1"/>
    <property type="molecule type" value="Genomic_DNA"/>
</dbReference>
<reference evidence="3" key="1">
    <citation type="journal article" date="2019" name="Int. J. Syst. Evol. Microbiol.">
        <title>The Global Catalogue of Microorganisms (GCM) 10K type strain sequencing project: providing services to taxonomists for standard genome sequencing and annotation.</title>
        <authorList>
            <consortium name="The Broad Institute Genomics Platform"/>
            <consortium name="The Broad Institute Genome Sequencing Center for Infectious Disease"/>
            <person name="Wu L."/>
            <person name="Ma J."/>
        </authorList>
    </citation>
    <scope>NUCLEOTIDE SEQUENCE [LARGE SCALE GENOMIC DNA]</scope>
    <source>
        <strain evidence="3">JCM 17839</strain>
    </source>
</reference>
<proteinExistence type="predicted"/>
<protein>
    <recommendedName>
        <fullName evidence="1">DUF4097 domain-containing protein</fullName>
    </recommendedName>
</protein>
<keyword evidence="3" id="KW-1185">Reference proteome</keyword>
<dbReference type="RefSeq" id="WP_345188398.1">
    <property type="nucleotide sequence ID" value="NZ_BAABGP010000022.1"/>
</dbReference>
<accession>A0ABP8PPB3</accession>
<dbReference type="Pfam" id="PF13349">
    <property type="entry name" value="DUF4097"/>
    <property type="match status" value="1"/>
</dbReference>
<organism evidence="2 3">
    <name type="scientific">Microbacterium panaciterrae</name>
    <dbReference type="NCBI Taxonomy" id="985759"/>
    <lineage>
        <taxon>Bacteria</taxon>
        <taxon>Bacillati</taxon>
        <taxon>Actinomycetota</taxon>
        <taxon>Actinomycetes</taxon>
        <taxon>Micrococcales</taxon>
        <taxon>Microbacteriaceae</taxon>
        <taxon>Microbacterium</taxon>
    </lineage>
</organism>
<dbReference type="Gene3D" id="2.160.20.120">
    <property type="match status" value="1"/>
</dbReference>
<evidence type="ECO:0000313" key="2">
    <source>
        <dbReference type="EMBL" id="GAA4490063.1"/>
    </source>
</evidence>
<sequence length="277" mass="28122">MTNLTPPRPPQRGAVTAITVVAIVVGALSLAVAGGTAAVAATTQAVTGSGTTASGITADVQGVRSLNLDASAGSVSIRFGDVTQATLRSEGQGNTNWKMQRVGDTLQVRNPQAPFGWWFNTWFQDGPTMTLTLPKDLEGTLNADLTLDAGALDAAGDFDVVTARVSAGQLTVDGAARTFTARVDAGAAHLRLRDVGTADLTMSAGQLDAAFTGSAPDDMKLDVSAGSMDVTVPSGTYALSKDVSAGTLDARIPTDPSAAHRIQVNLSAGGVTLHSGS</sequence>
<feature type="domain" description="DUF4097" evidence="1">
    <location>
        <begin position="64"/>
        <end position="236"/>
    </location>
</feature>
<gene>
    <name evidence="2" type="ORF">GCM10023171_32010</name>
</gene>
<name>A0ABP8PPB3_9MICO</name>
<evidence type="ECO:0000259" key="1">
    <source>
        <dbReference type="Pfam" id="PF13349"/>
    </source>
</evidence>